<evidence type="ECO:0000256" key="1">
    <source>
        <dbReference type="SAM" id="MobiDB-lite"/>
    </source>
</evidence>
<feature type="transmembrane region" description="Helical" evidence="2">
    <location>
        <begin position="294"/>
        <end position="315"/>
    </location>
</feature>
<evidence type="ECO:0000256" key="3">
    <source>
        <dbReference type="SAM" id="SignalP"/>
    </source>
</evidence>
<name>A0A914DQI4_9BILA</name>
<evidence type="ECO:0000313" key="4">
    <source>
        <dbReference type="Proteomes" id="UP000887540"/>
    </source>
</evidence>
<reference evidence="5" key="1">
    <citation type="submission" date="2022-11" db="UniProtKB">
        <authorList>
            <consortium name="WormBaseParasite"/>
        </authorList>
    </citation>
    <scope>IDENTIFICATION</scope>
</reference>
<feature type="region of interest" description="Disordered" evidence="1">
    <location>
        <begin position="81"/>
        <end position="127"/>
    </location>
</feature>
<accession>A0A914DQI4</accession>
<feature type="signal peptide" evidence="3">
    <location>
        <begin position="1"/>
        <end position="20"/>
    </location>
</feature>
<feature type="compositionally biased region" description="Acidic residues" evidence="1">
    <location>
        <begin position="200"/>
        <end position="209"/>
    </location>
</feature>
<feature type="compositionally biased region" description="Basic and acidic residues" evidence="1">
    <location>
        <begin position="210"/>
        <end position="226"/>
    </location>
</feature>
<keyword evidence="2" id="KW-0812">Transmembrane</keyword>
<feature type="compositionally biased region" description="Acidic residues" evidence="1">
    <location>
        <begin position="227"/>
        <end position="239"/>
    </location>
</feature>
<sequence length="336" mass="38552">MLAKVLFCLILFYLLSFCLANICPLEKHIVCNRNQDDHKCVCGAAEVADSPIPVKSCNLLLEIENDEFDAVSVTFDLTDKNEAEEDEEDRKESKKKEINKKRKGKKDDDDSDEDSEEDDDESEKFPLEEFRKELSNSVGANDEEIVIFRVGCNEDGDELTVQFGIIKKDVANEREIESKKKEKESKKKLKANEKNNSKDNDDDDNDDDDHNDKGKNNFKKNKNDKSDQEDEDDEEENEQDEFKPYEQDDFEEPETIVRRLIEKGKDREMAGIKVESLEKVEKLLLLEGVISNTLLIIMAAICAIFCILTCIVGCFKTFCAPNEEEHNPELDKLNNV</sequence>
<organism evidence="4 5">
    <name type="scientific">Acrobeloides nanus</name>
    <dbReference type="NCBI Taxonomy" id="290746"/>
    <lineage>
        <taxon>Eukaryota</taxon>
        <taxon>Metazoa</taxon>
        <taxon>Ecdysozoa</taxon>
        <taxon>Nematoda</taxon>
        <taxon>Chromadorea</taxon>
        <taxon>Rhabditida</taxon>
        <taxon>Tylenchina</taxon>
        <taxon>Cephalobomorpha</taxon>
        <taxon>Cephaloboidea</taxon>
        <taxon>Cephalobidae</taxon>
        <taxon>Acrobeloides</taxon>
    </lineage>
</organism>
<dbReference type="Proteomes" id="UP000887540">
    <property type="component" value="Unplaced"/>
</dbReference>
<proteinExistence type="predicted"/>
<dbReference type="WBParaSite" id="ACRNAN_scaffold3418.g28869.t1">
    <property type="protein sequence ID" value="ACRNAN_scaffold3418.g28869.t1"/>
    <property type="gene ID" value="ACRNAN_scaffold3418.g28869"/>
</dbReference>
<dbReference type="AlphaFoldDB" id="A0A914DQI4"/>
<feature type="compositionally biased region" description="Acidic residues" evidence="1">
    <location>
        <begin position="109"/>
        <end position="122"/>
    </location>
</feature>
<feature type="compositionally biased region" description="Basic and acidic residues" evidence="1">
    <location>
        <begin position="167"/>
        <end position="199"/>
    </location>
</feature>
<keyword evidence="2" id="KW-0472">Membrane</keyword>
<protein>
    <submittedName>
        <fullName evidence="5">Uncharacterized protein</fullName>
    </submittedName>
</protein>
<keyword evidence="2" id="KW-1133">Transmembrane helix</keyword>
<evidence type="ECO:0000313" key="5">
    <source>
        <dbReference type="WBParaSite" id="ACRNAN_scaffold3418.g28869.t1"/>
    </source>
</evidence>
<feature type="region of interest" description="Disordered" evidence="1">
    <location>
        <begin position="167"/>
        <end position="249"/>
    </location>
</feature>
<keyword evidence="4" id="KW-1185">Reference proteome</keyword>
<feature type="chain" id="PRO_5036995454" evidence="3">
    <location>
        <begin position="21"/>
        <end position="336"/>
    </location>
</feature>
<keyword evidence="3" id="KW-0732">Signal</keyword>
<evidence type="ECO:0000256" key="2">
    <source>
        <dbReference type="SAM" id="Phobius"/>
    </source>
</evidence>